<dbReference type="InterPro" id="IPR021416">
    <property type="entry name" value="DUF3048_N"/>
</dbReference>
<evidence type="ECO:0000259" key="2">
    <source>
        <dbReference type="Pfam" id="PF17479"/>
    </source>
</evidence>
<dbReference type="SUPFAM" id="SSF159774">
    <property type="entry name" value="YerB-like"/>
    <property type="match status" value="1"/>
</dbReference>
<dbReference type="PROSITE" id="PS51257">
    <property type="entry name" value="PROKAR_LIPOPROTEIN"/>
    <property type="match status" value="1"/>
</dbReference>
<dbReference type="RefSeq" id="WP_101646002.1">
    <property type="nucleotide sequence ID" value="NZ_PGVE01000008.1"/>
</dbReference>
<feature type="domain" description="DUF3048" evidence="2">
    <location>
        <begin position="225"/>
        <end position="332"/>
    </location>
</feature>
<sequence length="347" mass="38827">MKKWAVAVTAIFLLLTGCNNKETVKRPVKEEKPDTKHENKPEDVAKADPYFYPLTGIGTDTKPDDRAVAVMINNHPKARPQSGLNKADIIYEVLAEGDITRFLAVFQSEKPANIGPVRSARDYYIQIAKGFNALYIAHGWSEKAKKMLQDNYVDNLNGIVYDGTLFKRSSARKAPHNSYITYENILKGAKQKGYSMKGSPPSFKFLSEEERKTITGNNASTVKITYSRGGISDSIVQYDSTLGKYKRFSEGEQTVDLETKEPILLDNLFIIETPHKVIDSVGHKDIDLQSGGKGYLMQMGKVMEVEWANRNGRIVPVKSGEEVPFVQGKTWVNVVPSLQKNVIFNTN</sequence>
<dbReference type="OrthoDB" id="9779102at2"/>
<dbReference type="Proteomes" id="UP000234950">
    <property type="component" value="Unassembled WGS sequence"/>
</dbReference>
<dbReference type="AlphaFoldDB" id="A0A2N5HW36"/>
<comment type="caution">
    <text evidence="3">The sequence shown here is derived from an EMBL/GenBank/DDBJ whole genome shotgun (WGS) entry which is preliminary data.</text>
</comment>
<protein>
    <submittedName>
        <fullName evidence="3">DUF3048 domain-containing protein</fullName>
    </submittedName>
</protein>
<name>A0A2N5HW36_9BACI</name>
<dbReference type="Pfam" id="PF17479">
    <property type="entry name" value="DUF3048_C"/>
    <property type="match status" value="1"/>
</dbReference>
<gene>
    <name evidence="3" type="ORF">CVD27_00795</name>
</gene>
<evidence type="ECO:0000313" key="4">
    <source>
        <dbReference type="Proteomes" id="UP000234950"/>
    </source>
</evidence>
<dbReference type="InterPro" id="IPR035328">
    <property type="entry name" value="DUF3048_C"/>
</dbReference>
<dbReference type="EMBL" id="PGVE01000008">
    <property type="protein sequence ID" value="PLS09729.1"/>
    <property type="molecule type" value="Genomic_DNA"/>
</dbReference>
<accession>A0A2N5HW36</accession>
<keyword evidence="4" id="KW-1185">Reference proteome</keyword>
<dbReference type="Gene3D" id="3.50.90.10">
    <property type="entry name" value="YerB-like"/>
    <property type="match status" value="1"/>
</dbReference>
<evidence type="ECO:0000259" key="1">
    <source>
        <dbReference type="Pfam" id="PF11258"/>
    </source>
</evidence>
<dbReference type="InterPro" id="IPR023158">
    <property type="entry name" value="YerB-like_sf"/>
</dbReference>
<proteinExistence type="predicted"/>
<reference evidence="3 4" key="1">
    <citation type="submission" date="2017-11" db="EMBL/GenBank/DDBJ databases">
        <title>Comparitive Functional Genomics of Dry Heat Resistant strains isolated from the Viking Spacecraft.</title>
        <authorList>
            <person name="Seuylemezian A."/>
            <person name="Cooper K."/>
            <person name="Vaishampayan P."/>
        </authorList>
    </citation>
    <scope>NUCLEOTIDE SEQUENCE [LARGE SCALE GENOMIC DNA]</scope>
    <source>
        <strain evidence="3 4">V32-6</strain>
    </source>
</reference>
<dbReference type="Pfam" id="PF11258">
    <property type="entry name" value="DUF3048"/>
    <property type="match status" value="1"/>
</dbReference>
<feature type="domain" description="DUF3048" evidence="1">
    <location>
        <begin position="54"/>
        <end position="195"/>
    </location>
</feature>
<evidence type="ECO:0000313" key="3">
    <source>
        <dbReference type="EMBL" id="PLS09729.1"/>
    </source>
</evidence>
<organism evidence="3 4">
    <name type="scientific">Neobacillus cucumis</name>
    <dbReference type="NCBI Taxonomy" id="1740721"/>
    <lineage>
        <taxon>Bacteria</taxon>
        <taxon>Bacillati</taxon>
        <taxon>Bacillota</taxon>
        <taxon>Bacilli</taxon>
        <taxon>Bacillales</taxon>
        <taxon>Bacillaceae</taxon>
        <taxon>Neobacillus</taxon>
    </lineage>
</organism>